<name>A0A0P0W7C8_ORYSJ</name>
<feature type="region of interest" description="Disordered" evidence="1">
    <location>
        <begin position="1"/>
        <end position="27"/>
    </location>
</feature>
<sequence>MVSLSASSAWSGCTTPRSSRAATSRAQTYCSTKPARRAWLTDYGLAQLGSSPAVAAASSIGGVPRRVRVRRGAPRGADAVPGRRGELGGVLRR</sequence>
<protein>
    <submittedName>
        <fullName evidence="2">Os04g0169000 protein</fullName>
    </submittedName>
</protein>
<keyword evidence="3" id="KW-1185">Reference proteome</keyword>
<reference evidence="3" key="1">
    <citation type="journal article" date="2005" name="Nature">
        <title>The map-based sequence of the rice genome.</title>
        <authorList>
            <consortium name="International rice genome sequencing project (IRGSP)"/>
            <person name="Matsumoto T."/>
            <person name="Wu J."/>
            <person name="Kanamori H."/>
            <person name="Katayose Y."/>
            <person name="Fujisawa M."/>
            <person name="Namiki N."/>
            <person name="Mizuno H."/>
            <person name="Yamamoto K."/>
            <person name="Antonio B.A."/>
            <person name="Baba T."/>
            <person name="Sakata K."/>
            <person name="Nagamura Y."/>
            <person name="Aoki H."/>
            <person name="Arikawa K."/>
            <person name="Arita K."/>
            <person name="Bito T."/>
            <person name="Chiden Y."/>
            <person name="Fujitsuka N."/>
            <person name="Fukunaka R."/>
            <person name="Hamada M."/>
            <person name="Harada C."/>
            <person name="Hayashi A."/>
            <person name="Hijishita S."/>
            <person name="Honda M."/>
            <person name="Hosokawa S."/>
            <person name="Ichikawa Y."/>
            <person name="Idonuma A."/>
            <person name="Iijima M."/>
            <person name="Ikeda M."/>
            <person name="Ikeno M."/>
            <person name="Ito K."/>
            <person name="Ito S."/>
            <person name="Ito T."/>
            <person name="Ito Y."/>
            <person name="Ito Y."/>
            <person name="Iwabuchi A."/>
            <person name="Kamiya K."/>
            <person name="Karasawa W."/>
            <person name="Kurita K."/>
            <person name="Katagiri S."/>
            <person name="Kikuta A."/>
            <person name="Kobayashi H."/>
            <person name="Kobayashi N."/>
            <person name="Machita K."/>
            <person name="Maehara T."/>
            <person name="Masukawa M."/>
            <person name="Mizubayashi T."/>
            <person name="Mukai Y."/>
            <person name="Nagasaki H."/>
            <person name="Nagata Y."/>
            <person name="Naito S."/>
            <person name="Nakashima M."/>
            <person name="Nakama Y."/>
            <person name="Nakamichi Y."/>
            <person name="Nakamura M."/>
            <person name="Meguro A."/>
            <person name="Negishi M."/>
            <person name="Ohta I."/>
            <person name="Ohta T."/>
            <person name="Okamoto M."/>
            <person name="Ono N."/>
            <person name="Saji S."/>
            <person name="Sakaguchi M."/>
            <person name="Sakai K."/>
            <person name="Shibata M."/>
            <person name="Shimokawa T."/>
            <person name="Song J."/>
            <person name="Takazaki Y."/>
            <person name="Terasawa K."/>
            <person name="Tsugane M."/>
            <person name="Tsuji K."/>
            <person name="Ueda S."/>
            <person name="Waki K."/>
            <person name="Yamagata H."/>
            <person name="Yamamoto M."/>
            <person name="Yamamoto S."/>
            <person name="Yamane H."/>
            <person name="Yoshiki S."/>
            <person name="Yoshihara R."/>
            <person name="Yukawa K."/>
            <person name="Zhong H."/>
            <person name="Yano M."/>
            <person name="Yuan Q."/>
            <person name="Ouyang S."/>
            <person name="Liu J."/>
            <person name="Jones K.M."/>
            <person name="Gansberger K."/>
            <person name="Moffat K."/>
            <person name="Hill J."/>
            <person name="Bera J."/>
            <person name="Fadrosh D."/>
            <person name="Jin S."/>
            <person name="Johri S."/>
            <person name="Kim M."/>
            <person name="Overton L."/>
            <person name="Reardon M."/>
            <person name="Tsitrin T."/>
            <person name="Vuong H."/>
            <person name="Weaver B."/>
            <person name="Ciecko A."/>
            <person name="Tallon L."/>
            <person name="Jackson J."/>
            <person name="Pai G."/>
            <person name="Aken S.V."/>
            <person name="Utterback T."/>
            <person name="Reidmuller S."/>
            <person name="Feldblyum T."/>
            <person name="Hsiao J."/>
            <person name="Zismann V."/>
            <person name="Iobst S."/>
            <person name="de Vazeille A.R."/>
            <person name="Buell C.R."/>
            <person name="Ying K."/>
            <person name="Li Y."/>
            <person name="Lu T."/>
            <person name="Huang Y."/>
            <person name="Zhao Q."/>
            <person name="Feng Q."/>
            <person name="Zhang L."/>
            <person name="Zhu J."/>
            <person name="Weng Q."/>
            <person name="Mu J."/>
            <person name="Lu Y."/>
            <person name="Fan D."/>
            <person name="Liu Y."/>
            <person name="Guan J."/>
            <person name="Zhang Y."/>
            <person name="Yu S."/>
            <person name="Liu X."/>
            <person name="Zhang Y."/>
            <person name="Hong G."/>
            <person name="Han B."/>
            <person name="Choisne N."/>
            <person name="Demange N."/>
            <person name="Orjeda G."/>
            <person name="Samain S."/>
            <person name="Cattolico L."/>
            <person name="Pelletier E."/>
            <person name="Couloux A."/>
            <person name="Segurens B."/>
            <person name="Wincker P."/>
            <person name="D'Hont A."/>
            <person name="Scarpelli C."/>
            <person name="Weissenbach J."/>
            <person name="Salanoubat M."/>
            <person name="Quetier F."/>
            <person name="Yu Y."/>
            <person name="Kim H.R."/>
            <person name="Rambo T."/>
            <person name="Currie J."/>
            <person name="Collura K."/>
            <person name="Luo M."/>
            <person name="Yang T."/>
            <person name="Ammiraju J.S.S."/>
            <person name="Engler F."/>
            <person name="Soderlund C."/>
            <person name="Wing R.A."/>
            <person name="Palmer L.E."/>
            <person name="de la Bastide M."/>
            <person name="Spiegel L."/>
            <person name="Nascimento L."/>
            <person name="Zutavern T."/>
            <person name="O'Shaughnessy A."/>
            <person name="Dike S."/>
            <person name="Dedhia N."/>
            <person name="Preston R."/>
            <person name="Balija V."/>
            <person name="McCombie W.R."/>
            <person name="Chow T."/>
            <person name="Chen H."/>
            <person name="Chung M."/>
            <person name="Chen C."/>
            <person name="Shaw J."/>
            <person name="Wu H."/>
            <person name="Hsiao K."/>
            <person name="Chao Y."/>
            <person name="Chu M."/>
            <person name="Cheng C."/>
            <person name="Hour A."/>
            <person name="Lee P."/>
            <person name="Lin S."/>
            <person name="Lin Y."/>
            <person name="Liou J."/>
            <person name="Liu S."/>
            <person name="Hsing Y."/>
            <person name="Raghuvanshi S."/>
            <person name="Mohanty A."/>
            <person name="Bharti A.K."/>
            <person name="Gaur A."/>
            <person name="Gupta V."/>
            <person name="Kumar D."/>
            <person name="Ravi V."/>
            <person name="Vij S."/>
            <person name="Kapur A."/>
            <person name="Khurana P."/>
            <person name="Khurana P."/>
            <person name="Khurana J.P."/>
            <person name="Tyagi A.K."/>
            <person name="Gaikwad K."/>
            <person name="Singh A."/>
            <person name="Dalal V."/>
            <person name="Srivastava S."/>
            <person name="Dixit A."/>
            <person name="Pal A.K."/>
            <person name="Ghazi I.A."/>
            <person name="Yadav M."/>
            <person name="Pandit A."/>
            <person name="Bhargava A."/>
            <person name="Sureshbabu K."/>
            <person name="Batra K."/>
            <person name="Sharma T.R."/>
            <person name="Mohapatra T."/>
            <person name="Singh N.K."/>
            <person name="Messing J."/>
            <person name="Nelson A.B."/>
            <person name="Fuks G."/>
            <person name="Kavchok S."/>
            <person name="Keizer G."/>
            <person name="Linton E."/>
            <person name="Llaca V."/>
            <person name="Song R."/>
            <person name="Tanyolac B."/>
            <person name="Young S."/>
            <person name="Ho-Il K."/>
            <person name="Hahn J.H."/>
            <person name="Sangsakoo G."/>
            <person name="Vanavichit A."/>
            <person name="de Mattos Luiz.A.T."/>
            <person name="Zimmer P.D."/>
            <person name="Malone G."/>
            <person name="Dellagostin O."/>
            <person name="de Oliveira A.C."/>
            <person name="Bevan M."/>
            <person name="Bancroft I."/>
            <person name="Minx P."/>
            <person name="Cordum H."/>
            <person name="Wilson R."/>
            <person name="Cheng Z."/>
            <person name="Jin W."/>
            <person name="Jiang J."/>
            <person name="Leong S.A."/>
            <person name="Iwama H."/>
            <person name="Gojobori T."/>
            <person name="Itoh T."/>
            <person name="Niimura Y."/>
            <person name="Fujii Y."/>
            <person name="Habara T."/>
            <person name="Sakai H."/>
            <person name="Sato Y."/>
            <person name="Wilson G."/>
            <person name="Kumar K."/>
            <person name="McCouch S."/>
            <person name="Juretic N."/>
            <person name="Hoen D."/>
            <person name="Wright S."/>
            <person name="Bruskiewich R."/>
            <person name="Bureau T."/>
            <person name="Miyao A."/>
            <person name="Hirochika H."/>
            <person name="Nishikawa T."/>
            <person name="Kadowaki K."/>
            <person name="Sugiura M."/>
            <person name="Burr B."/>
            <person name="Sasaki T."/>
        </authorList>
    </citation>
    <scope>NUCLEOTIDE SEQUENCE [LARGE SCALE GENOMIC DNA]</scope>
    <source>
        <strain evidence="3">cv. Nipponbare</strain>
    </source>
</reference>
<dbReference type="PaxDb" id="39947-A0A0P0W7C8"/>
<organism evidence="2 3">
    <name type="scientific">Oryza sativa subsp. japonica</name>
    <name type="common">Rice</name>
    <dbReference type="NCBI Taxonomy" id="39947"/>
    <lineage>
        <taxon>Eukaryota</taxon>
        <taxon>Viridiplantae</taxon>
        <taxon>Streptophyta</taxon>
        <taxon>Embryophyta</taxon>
        <taxon>Tracheophyta</taxon>
        <taxon>Spermatophyta</taxon>
        <taxon>Magnoliopsida</taxon>
        <taxon>Liliopsida</taxon>
        <taxon>Poales</taxon>
        <taxon>Poaceae</taxon>
        <taxon>BOP clade</taxon>
        <taxon>Oryzoideae</taxon>
        <taxon>Oryzeae</taxon>
        <taxon>Oryzinae</taxon>
        <taxon>Oryza</taxon>
        <taxon>Oryza sativa</taxon>
    </lineage>
</organism>
<dbReference type="Proteomes" id="UP000059680">
    <property type="component" value="Chromosome 4"/>
</dbReference>
<feature type="region of interest" description="Disordered" evidence="1">
    <location>
        <begin position="67"/>
        <end position="93"/>
    </location>
</feature>
<evidence type="ECO:0000256" key="1">
    <source>
        <dbReference type="SAM" id="MobiDB-lite"/>
    </source>
</evidence>
<accession>A0A0P0W7C8</accession>
<dbReference type="InParanoid" id="A0A0P0W7C8"/>
<dbReference type="AlphaFoldDB" id="A0A0P0W7C8"/>
<dbReference type="EMBL" id="AP014960">
    <property type="protein sequence ID" value="BAS87895.1"/>
    <property type="molecule type" value="Genomic_DNA"/>
</dbReference>
<gene>
    <name evidence="2" type="ordered locus">Os04g0169000</name>
    <name evidence="2" type="ORF">OSNPB_040169000</name>
</gene>
<reference evidence="2 3" key="3">
    <citation type="journal article" date="2013" name="Rice">
        <title>Improvement of the Oryza sativa Nipponbare reference genome using next generation sequence and optical map data.</title>
        <authorList>
            <person name="Kawahara Y."/>
            <person name="de la Bastide M."/>
            <person name="Hamilton J.P."/>
            <person name="Kanamori H."/>
            <person name="McCombie W.R."/>
            <person name="Ouyang S."/>
            <person name="Schwartz D.C."/>
            <person name="Tanaka T."/>
            <person name="Wu J."/>
            <person name="Zhou S."/>
            <person name="Childs K.L."/>
            <person name="Davidson R.M."/>
            <person name="Lin H."/>
            <person name="Quesada-Ocampo L."/>
            <person name="Vaillancourt B."/>
            <person name="Sakai H."/>
            <person name="Lee S.S."/>
            <person name="Kim J."/>
            <person name="Numa H."/>
            <person name="Itoh T."/>
            <person name="Buell C.R."/>
            <person name="Matsumoto T."/>
        </authorList>
    </citation>
    <scope>NUCLEOTIDE SEQUENCE [LARGE SCALE GENOMIC DNA]</scope>
    <source>
        <strain evidence="3">cv. Nipponbare</strain>
    </source>
</reference>
<evidence type="ECO:0000313" key="3">
    <source>
        <dbReference type="Proteomes" id="UP000059680"/>
    </source>
</evidence>
<proteinExistence type="predicted"/>
<reference evidence="2 3" key="2">
    <citation type="journal article" date="2013" name="Plant Cell Physiol.">
        <title>Rice Annotation Project Database (RAP-DB): an integrative and interactive database for rice genomics.</title>
        <authorList>
            <person name="Sakai H."/>
            <person name="Lee S.S."/>
            <person name="Tanaka T."/>
            <person name="Numa H."/>
            <person name="Kim J."/>
            <person name="Kawahara Y."/>
            <person name="Wakimoto H."/>
            <person name="Yang C.C."/>
            <person name="Iwamoto M."/>
            <person name="Abe T."/>
            <person name="Yamada Y."/>
            <person name="Muto A."/>
            <person name="Inokuchi H."/>
            <person name="Ikemura T."/>
            <person name="Matsumoto T."/>
            <person name="Sasaki T."/>
            <person name="Itoh T."/>
        </authorList>
    </citation>
    <scope>NUCLEOTIDE SEQUENCE [LARGE SCALE GENOMIC DNA]</scope>
    <source>
        <strain evidence="3">cv. Nipponbare</strain>
    </source>
</reference>
<evidence type="ECO:0000313" key="2">
    <source>
        <dbReference type="EMBL" id="BAS87895.1"/>
    </source>
</evidence>